<dbReference type="PROSITE" id="PS00018">
    <property type="entry name" value="EF_HAND_1"/>
    <property type="match status" value="1"/>
</dbReference>
<keyword evidence="5" id="KW-1185">Reference proteome</keyword>
<feature type="region of interest" description="Disordered" evidence="2">
    <location>
        <begin position="202"/>
        <end position="245"/>
    </location>
</feature>
<feature type="region of interest" description="Disordered" evidence="2">
    <location>
        <begin position="1"/>
        <end position="84"/>
    </location>
</feature>
<feature type="compositionally biased region" description="Basic residues" evidence="2">
    <location>
        <begin position="227"/>
        <end position="237"/>
    </location>
</feature>
<name>A0AAV1A155_VICFA</name>
<evidence type="ECO:0000259" key="3">
    <source>
        <dbReference type="Pfam" id="PF04504"/>
    </source>
</evidence>
<dbReference type="PANTHER" id="PTHR31662">
    <property type="entry name" value="BNAANNG10740D PROTEIN-RELATED"/>
    <property type="match status" value="1"/>
</dbReference>
<feature type="compositionally biased region" description="Low complexity" evidence="2">
    <location>
        <begin position="34"/>
        <end position="48"/>
    </location>
</feature>
<dbReference type="InterPro" id="IPR053932">
    <property type="entry name" value="GeBP-like_DBD"/>
</dbReference>
<dbReference type="GO" id="GO:0006355">
    <property type="term" value="P:regulation of DNA-templated transcription"/>
    <property type="evidence" value="ECO:0007669"/>
    <property type="project" value="InterPro"/>
</dbReference>
<feature type="compositionally biased region" description="Low complexity" evidence="2">
    <location>
        <begin position="68"/>
        <end position="77"/>
    </location>
</feature>
<accession>A0AAV1A155</accession>
<dbReference type="InterPro" id="IPR018247">
    <property type="entry name" value="EF_Hand_1_Ca_BS"/>
</dbReference>
<dbReference type="GO" id="GO:0005634">
    <property type="term" value="C:nucleus"/>
    <property type="evidence" value="ECO:0007669"/>
    <property type="project" value="TreeGrafter"/>
</dbReference>
<dbReference type="Pfam" id="PF04504">
    <property type="entry name" value="GeBP-like_DBD"/>
    <property type="match status" value="1"/>
</dbReference>
<evidence type="ECO:0000313" key="4">
    <source>
        <dbReference type="EMBL" id="CAI8604111.1"/>
    </source>
</evidence>
<dbReference type="InterPro" id="IPR007592">
    <property type="entry name" value="GEBP"/>
</dbReference>
<reference evidence="4 5" key="1">
    <citation type="submission" date="2023-01" db="EMBL/GenBank/DDBJ databases">
        <authorList>
            <person name="Kreplak J."/>
        </authorList>
    </citation>
    <scope>NUCLEOTIDE SEQUENCE [LARGE SCALE GENOMIC DNA]</scope>
</reference>
<dbReference type="AlphaFoldDB" id="A0AAV1A155"/>
<feature type="compositionally biased region" description="Low complexity" evidence="2">
    <location>
        <begin position="7"/>
        <end position="16"/>
    </location>
</feature>
<feature type="domain" description="Glabrous enhancer-binding protein-like DBD" evidence="3">
    <location>
        <begin position="87"/>
        <end position="176"/>
    </location>
</feature>
<sequence length="325" mass="36574">MAKKTLSSSQASSQNSHAHKTLPDPTQSPPIPSKPSSLSSQSHTHQIQPLSTSNSPRPNRSKKPTPVAAAAAAAAAAESSKRSQRVCFTPDDVLLILKSLSDFKSKTGKDPVKHITDFHDSLKSALKIKTTERKLREKIRVLRIKFQKQCETEEKYISFSNTFEEQVFELSKEFWGQDNQIEEQEKSPEKDNAAKKLLLLEEPPKKENAAIKPSTLKNSVQEEPPKKANKPLASKKKPIQEELSSVVDSDKTGRVSLSEMFRFGEMCMDVNVLKRGMELIGESQREELETRWKKLKVQEAEVFLKRAELAVDQGRLILKELKRSS</sequence>
<dbReference type="Proteomes" id="UP001157006">
    <property type="component" value="Chromosome 3"/>
</dbReference>
<feature type="compositionally biased region" description="Polar residues" evidence="2">
    <location>
        <begin position="49"/>
        <end position="58"/>
    </location>
</feature>
<evidence type="ECO:0000256" key="2">
    <source>
        <dbReference type="SAM" id="MobiDB-lite"/>
    </source>
</evidence>
<evidence type="ECO:0000256" key="1">
    <source>
        <dbReference type="ARBA" id="ARBA00010820"/>
    </source>
</evidence>
<gene>
    <name evidence="4" type="ORF">VFH_III117400</name>
</gene>
<organism evidence="4 5">
    <name type="scientific">Vicia faba</name>
    <name type="common">Broad bean</name>
    <name type="synonym">Faba vulgaris</name>
    <dbReference type="NCBI Taxonomy" id="3906"/>
    <lineage>
        <taxon>Eukaryota</taxon>
        <taxon>Viridiplantae</taxon>
        <taxon>Streptophyta</taxon>
        <taxon>Embryophyta</taxon>
        <taxon>Tracheophyta</taxon>
        <taxon>Spermatophyta</taxon>
        <taxon>Magnoliopsida</taxon>
        <taxon>eudicotyledons</taxon>
        <taxon>Gunneridae</taxon>
        <taxon>Pentapetalae</taxon>
        <taxon>rosids</taxon>
        <taxon>fabids</taxon>
        <taxon>Fabales</taxon>
        <taxon>Fabaceae</taxon>
        <taxon>Papilionoideae</taxon>
        <taxon>50 kb inversion clade</taxon>
        <taxon>NPAAA clade</taxon>
        <taxon>Hologalegina</taxon>
        <taxon>IRL clade</taxon>
        <taxon>Fabeae</taxon>
        <taxon>Vicia</taxon>
    </lineage>
</organism>
<proteinExistence type="inferred from homology"/>
<comment type="similarity">
    <text evidence="1">Belongs to the GeBP family.</text>
</comment>
<dbReference type="PANTHER" id="PTHR31662:SF33">
    <property type="entry name" value="DNA-BINDING STOREKEEPER PROTEIN TRANSCRIPTIONAL REGULATOR-LIKE PROTEIN"/>
    <property type="match status" value="1"/>
</dbReference>
<protein>
    <recommendedName>
        <fullName evidence="3">Glabrous enhancer-binding protein-like DBD domain-containing protein</fullName>
    </recommendedName>
</protein>
<dbReference type="EMBL" id="OX451738">
    <property type="protein sequence ID" value="CAI8604111.1"/>
    <property type="molecule type" value="Genomic_DNA"/>
</dbReference>
<evidence type="ECO:0000313" key="5">
    <source>
        <dbReference type="Proteomes" id="UP001157006"/>
    </source>
</evidence>